<comment type="similarity">
    <text evidence="9">Belongs to the HSF family.</text>
</comment>
<dbReference type="PANTHER" id="PTHR10015:SF329">
    <property type="entry name" value="HEAT STRESS TRANSCRIPTION FACTOR B-1"/>
    <property type="match status" value="1"/>
</dbReference>
<keyword evidence="4" id="KW-0805">Transcription regulation</keyword>
<name>A0A7J6WDR2_THATH</name>
<dbReference type="GO" id="GO:0006357">
    <property type="term" value="P:regulation of transcription by RNA polymerase II"/>
    <property type="evidence" value="ECO:0007669"/>
    <property type="project" value="TreeGrafter"/>
</dbReference>
<dbReference type="EMBL" id="JABWDY010017286">
    <property type="protein sequence ID" value="KAF5195471.1"/>
    <property type="molecule type" value="Genomic_DNA"/>
</dbReference>
<feature type="region of interest" description="Disordered" evidence="10">
    <location>
        <begin position="104"/>
        <end position="166"/>
    </location>
</feature>
<evidence type="ECO:0000256" key="7">
    <source>
        <dbReference type="ARBA" id="ARBA00023163"/>
    </source>
</evidence>
<keyword evidence="13" id="KW-1185">Reference proteome</keyword>
<comment type="caution">
    <text evidence="12">The sequence shown here is derived from an EMBL/GenBank/DDBJ whole genome shotgun (WGS) entry which is preliminary data.</text>
</comment>
<evidence type="ECO:0000256" key="10">
    <source>
        <dbReference type="SAM" id="MobiDB-lite"/>
    </source>
</evidence>
<dbReference type="SUPFAM" id="SSF46785">
    <property type="entry name" value="Winged helix' DNA-binding domain"/>
    <property type="match status" value="1"/>
</dbReference>
<keyword evidence="8" id="KW-0539">Nucleus</keyword>
<keyword evidence="3" id="KW-0597">Phosphoprotein</keyword>
<gene>
    <name evidence="12" type="ORF">FRX31_014941</name>
</gene>
<dbReference type="OrthoDB" id="60033at2759"/>
<evidence type="ECO:0000313" key="12">
    <source>
        <dbReference type="EMBL" id="KAF5195471.1"/>
    </source>
</evidence>
<evidence type="ECO:0000256" key="1">
    <source>
        <dbReference type="ARBA" id="ARBA00004123"/>
    </source>
</evidence>
<dbReference type="AlphaFoldDB" id="A0A7J6WDR2"/>
<evidence type="ECO:0000256" key="2">
    <source>
        <dbReference type="ARBA" id="ARBA00011233"/>
    </source>
</evidence>
<evidence type="ECO:0000256" key="5">
    <source>
        <dbReference type="ARBA" id="ARBA00023016"/>
    </source>
</evidence>
<sequence length="292" mass="32681">MSQRSVPAPFLTKTYQLVEDQSTDDVISWNETGTAFVVWKSAEFASNLLPTYFKHNNFSSFVRQLNTYGFRKIVPGRWEFMHEFFKKGEIDQLREIHRRKSTHALTPQVIAAGKSTGRSSSQSNSGDDLRSGSTNSPDTKNNASDETATTGTTHLSNLSDENEKLRKDNELLSSELARTKKQCEDLMALLSNRVTVAPDQTSGVMLEAVDGPGVEITDNVDVKDNDEKKEQEQEEKCLKLFGVWLNEKKTERDVVLGNVGGPSSKKMKMAMDYHAPWMKISSSQGETSKVCN</sequence>
<keyword evidence="5" id="KW-0346">Stress response</keyword>
<evidence type="ECO:0000256" key="6">
    <source>
        <dbReference type="ARBA" id="ARBA00023125"/>
    </source>
</evidence>
<dbReference type="GO" id="GO:0003700">
    <property type="term" value="F:DNA-binding transcription factor activity"/>
    <property type="evidence" value="ECO:0007669"/>
    <property type="project" value="InterPro"/>
</dbReference>
<keyword evidence="6" id="KW-0238">DNA-binding</keyword>
<dbReference type="GO" id="GO:0000978">
    <property type="term" value="F:RNA polymerase II cis-regulatory region sequence-specific DNA binding"/>
    <property type="evidence" value="ECO:0007669"/>
    <property type="project" value="TreeGrafter"/>
</dbReference>
<dbReference type="InterPro" id="IPR036388">
    <property type="entry name" value="WH-like_DNA-bd_sf"/>
</dbReference>
<dbReference type="PRINTS" id="PR00056">
    <property type="entry name" value="HSFDOMAIN"/>
</dbReference>
<reference evidence="12 13" key="1">
    <citation type="submission" date="2020-06" db="EMBL/GenBank/DDBJ databases">
        <title>Transcriptomic and genomic resources for Thalictrum thalictroides and T. hernandezii: Facilitating candidate gene discovery in an emerging model plant lineage.</title>
        <authorList>
            <person name="Arias T."/>
            <person name="Riano-Pachon D.M."/>
            <person name="Di Stilio V.S."/>
        </authorList>
    </citation>
    <scope>NUCLEOTIDE SEQUENCE [LARGE SCALE GENOMIC DNA]</scope>
    <source>
        <strain evidence="13">cv. WT478/WT964</strain>
        <tissue evidence="12">Leaves</tissue>
    </source>
</reference>
<dbReference type="SMART" id="SM00415">
    <property type="entry name" value="HSF"/>
    <property type="match status" value="1"/>
</dbReference>
<accession>A0A7J6WDR2</accession>
<comment type="subunit">
    <text evidence="2">Homotrimer.</text>
</comment>
<comment type="subcellular location">
    <subcellularLocation>
        <location evidence="1">Nucleus</location>
    </subcellularLocation>
</comment>
<dbReference type="PROSITE" id="PS00434">
    <property type="entry name" value="HSF_DOMAIN"/>
    <property type="match status" value="1"/>
</dbReference>
<evidence type="ECO:0000256" key="9">
    <source>
        <dbReference type="RuleBase" id="RU004020"/>
    </source>
</evidence>
<dbReference type="Pfam" id="PF00447">
    <property type="entry name" value="HSF_DNA-bind"/>
    <property type="match status" value="1"/>
</dbReference>
<evidence type="ECO:0000256" key="3">
    <source>
        <dbReference type="ARBA" id="ARBA00022553"/>
    </source>
</evidence>
<evidence type="ECO:0000256" key="4">
    <source>
        <dbReference type="ARBA" id="ARBA00023015"/>
    </source>
</evidence>
<evidence type="ECO:0000313" key="13">
    <source>
        <dbReference type="Proteomes" id="UP000554482"/>
    </source>
</evidence>
<dbReference type="FunFam" id="1.10.10.10:FF:000037">
    <property type="entry name" value="Heat stress transcription factor B-4"/>
    <property type="match status" value="1"/>
</dbReference>
<feature type="domain" description="HSF-type DNA-binding" evidence="11">
    <location>
        <begin position="49"/>
        <end position="73"/>
    </location>
</feature>
<dbReference type="Proteomes" id="UP000554482">
    <property type="component" value="Unassembled WGS sequence"/>
</dbReference>
<proteinExistence type="inferred from homology"/>
<evidence type="ECO:0000259" key="11">
    <source>
        <dbReference type="PROSITE" id="PS00434"/>
    </source>
</evidence>
<dbReference type="Gene3D" id="1.10.10.10">
    <property type="entry name" value="Winged helix-like DNA-binding domain superfamily/Winged helix DNA-binding domain"/>
    <property type="match status" value="1"/>
</dbReference>
<feature type="compositionally biased region" description="Low complexity" evidence="10">
    <location>
        <begin position="115"/>
        <end position="126"/>
    </location>
</feature>
<evidence type="ECO:0000256" key="8">
    <source>
        <dbReference type="ARBA" id="ARBA00023242"/>
    </source>
</evidence>
<dbReference type="InterPro" id="IPR000232">
    <property type="entry name" value="HSF_DNA-bd"/>
</dbReference>
<dbReference type="PANTHER" id="PTHR10015">
    <property type="entry name" value="HEAT SHOCK TRANSCRIPTION FACTOR"/>
    <property type="match status" value="1"/>
</dbReference>
<dbReference type="InterPro" id="IPR036390">
    <property type="entry name" value="WH_DNA-bd_sf"/>
</dbReference>
<organism evidence="12 13">
    <name type="scientific">Thalictrum thalictroides</name>
    <name type="common">Rue-anemone</name>
    <name type="synonym">Anemone thalictroides</name>
    <dbReference type="NCBI Taxonomy" id="46969"/>
    <lineage>
        <taxon>Eukaryota</taxon>
        <taxon>Viridiplantae</taxon>
        <taxon>Streptophyta</taxon>
        <taxon>Embryophyta</taxon>
        <taxon>Tracheophyta</taxon>
        <taxon>Spermatophyta</taxon>
        <taxon>Magnoliopsida</taxon>
        <taxon>Ranunculales</taxon>
        <taxon>Ranunculaceae</taxon>
        <taxon>Thalictroideae</taxon>
        <taxon>Thalictrum</taxon>
    </lineage>
</organism>
<keyword evidence="7" id="KW-0804">Transcription</keyword>
<feature type="compositionally biased region" description="Polar residues" evidence="10">
    <location>
        <begin position="132"/>
        <end position="159"/>
    </location>
</feature>
<dbReference type="GO" id="GO:0005634">
    <property type="term" value="C:nucleus"/>
    <property type="evidence" value="ECO:0007669"/>
    <property type="project" value="UniProtKB-SubCell"/>
</dbReference>
<protein>
    <submittedName>
        <fullName evidence="12">Heat stress transcription factor b-1</fullName>
    </submittedName>
</protein>